<reference evidence="2" key="1">
    <citation type="submission" date="2021-06" db="EMBL/GenBank/DDBJ databases">
        <title>Comparative genomics, transcriptomics and evolutionary studies reveal genomic signatures of adaptation to plant cell wall in hemibiotrophic fungi.</title>
        <authorList>
            <consortium name="DOE Joint Genome Institute"/>
            <person name="Baroncelli R."/>
            <person name="Diaz J.F."/>
            <person name="Benocci T."/>
            <person name="Peng M."/>
            <person name="Battaglia E."/>
            <person name="Haridas S."/>
            <person name="Andreopoulos W."/>
            <person name="Labutti K."/>
            <person name="Pangilinan J."/>
            <person name="Floch G.L."/>
            <person name="Makela M.R."/>
            <person name="Henrissat B."/>
            <person name="Grigoriev I.V."/>
            <person name="Crouch J.A."/>
            <person name="De Vries R.P."/>
            <person name="Sukno S.A."/>
            <person name="Thon M.R."/>
        </authorList>
    </citation>
    <scope>NUCLEOTIDE SEQUENCE</scope>
    <source>
        <strain evidence="2">MAFF235873</strain>
    </source>
</reference>
<proteinExistence type="predicted"/>
<sequence>MDAVGSAIGLAVTCRVCLEDAPPPSFLLSLLGQCMMAGDRLAIWTGRSIRFCASARNTRFAASSKVAHPVKWAQGPPLTPVRMGGWGTKGRSWRPPVSSSSLPSPSRCTEQHLNAPVSLVRFCEKFPWKSQHVRRMRRLGPPLWFCQAEGGRRKPPSRGCLRKSNDFPPRCRIAEAPRRAALASLDCRSSDGVRSSHGTDDMPSQEGGRGGVDGENSPSRRNIVSRVFTSSVPPPPPPAGCVLCSPRSPHWRMGRESELCRFPADRDWAGDARALHTM</sequence>
<feature type="compositionally biased region" description="Low complexity" evidence="1">
    <location>
        <begin position="93"/>
        <end position="106"/>
    </location>
</feature>
<dbReference type="EMBL" id="MU842812">
    <property type="protein sequence ID" value="KAK2034831.1"/>
    <property type="molecule type" value="Genomic_DNA"/>
</dbReference>
<feature type="region of interest" description="Disordered" evidence="1">
    <location>
        <begin position="87"/>
        <end position="106"/>
    </location>
</feature>
<accession>A0AAD9HT70</accession>
<evidence type="ECO:0000256" key="1">
    <source>
        <dbReference type="SAM" id="MobiDB-lite"/>
    </source>
</evidence>
<evidence type="ECO:0000313" key="2">
    <source>
        <dbReference type="EMBL" id="KAK2034831.1"/>
    </source>
</evidence>
<comment type="caution">
    <text evidence="2">The sequence shown here is derived from an EMBL/GenBank/DDBJ whole genome shotgun (WGS) entry which is preliminary data.</text>
</comment>
<feature type="region of interest" description="Disordered" evidence="1">
    <location>
        <begin position="186"/>
        <end position="219"/>
    </location>
</feature>
<protein>
    <submittedName>
        <fullName evidence="2">Uncharacterized protein</fullName>
    </submittedName>
</protein>
<keyword evidence="3" id="KW-1185">Reference proteome</keyword>
<dbReference type="Proteomes" id="UP001232148">
    <property type="component" value="Unassembled WGS sequence"/>
</dbReference>
<organism evidence="2 3">
    <name type="scientific">Colletotrichum zoysiae</name>
    <dbReference type="NCBI Taxonomy" id="1216348"/>
    <lineage>
        <taxon>Eukaryota</taxon>
        <taxon>Fungi</taxon>
        <taxon>Dikarya</taxon>
        <taxon>Ascomycota</taxon>
        <taxon>Pezizomycotina</taxon>
        <taxon>Sordariomycetes</taxon>
        <taxon>Hypocreomycetidae</taxon>
        <taxon>Glomerellales</taxon>
        <taxon>Glomerellaceae</taxon>
        <taxon>Colletotrichum</taxon>
        <taxon>Colletotrichum graminicola species complex</taxon>
    </lineage>
</organism>
<name>A0AAD9HT70_9PEZI</name>
<evidence type="ECO:0000313" key="3">
    <source>
        <dbReference type="Proteomes" id="UP001232148"/>
    </source>
</evidence>
<dbReference type="AlphaFoldDB" id="A0AAD9HT70"/>
<gene>
    <name evidence="2" type="ORF">LX32DRAFT_633974</name>
</gene>